<accession>A0A6C0JL16</accession>
<dbReference type="InterPro" id="IPR011604">
    <property type="entry name" value="PDDEXK-like_dom_sf"/>
</dbReference>
<feature type="domain" description="YqaJ viral recombinase" evidence="1">
    <location>
        <begin position="105"/>
        <end position="240"/>
    </location>
</feature>
<dbReference type="EMBL" id="MN740418">
    <property type="protein sequence ID" value="QHU05731.1"/>
    <property type="molecule type" value="Genomic_DNA"/>
</dbReference>
<dbReference type="Pfam" id="PF09588">
    <property type="entry name" value="YqaJ"/>
    <property type="match status" value="1"/>
</dbReference>
<evidence type="ECO:0000313" key="2">
    <source>
        <dbReference type="EMBL" id="QHU05731.1"/>
    </source>
</evidence>
<dbReference type="NCBIfam" id="TIGR03033">
    <property type="entry name" value="phage_rel_nuc"/>
    <property type="match status" value="1"/>
</dbReference>
<proteinExistence type="predicted"/>
<dbReference type="InterPro" id="IPR017482">
    <property type="entry name" value="Lambda-type_endonuclease"/>
</dbReference>
<dbReference type="PANTHER" id="PTHR46609">
    <property type="entry name" value="EXONUCLEASE, PHAGE-TYPE/RECB, C-TERMINAL DOMAIN-CONTAINING PROTEIN"/>
    <property type="match status" value="1"/>
</dbReference>
<dbReference type="Gene3D" id="3.90.320.10">
    <property type="match status" value="1"/>
</dbReference>
<sequence length="375" mass="44039">MEPNLNLNLVYEYLKLNLCLIINAHPEWVVLINYEDLIYNLIKENCLNIDKDLDELKLKSLITSTLTEMNLERCGPSYNYSDSNVSEQHIQILKSLPQPAQKTSEWYKFRHEHITASNAWKAFGTQSSKNQLIYEKCKPIEVKESKNNGALSENPLTWGHKFEPLTRMIYEDINQTQIEDFGCIEHPTYTFLAASPDGIVTGPNNFGRMIEIKNVVSREINGVPKTDYYIQTLLQMEVCNLNECDFVETKFVEYPSYLDFIQNDNKRKGIIAVFVVNAEYRYVYMPFTIKTEADTNNWMDSVMDYEGEWIKNIYWYLDTYSCILIKRKSDWFNYAIPILQDIWNTICIERQGDYSLRAPKKRNNKIHININDNIN</sequence>
<dbReference type="InterPro" id="IPR011335">
    <property type="entry name" value="Restrct_endonuc-II-like"/>
</dbReference>
<reference evidence="2" key="1">
    <citation type="journal article" date="2020" name="Nature">
        <title>Giant virus diversity and host interactions through global metagenomics.</title>
        <authorList>
            <person name="Schulz F."/>
            <person name="Roux S."/>
            <person name="Paez-Espino D."/>
            <person name="Jungbluth S."/>
            <person name="Walsh D.A."/>
            <person name="Denef V.J."/>
            <person name="McMahon K.D."/>
            <person name="Konstantinidis K.T."/>
            <person name="Eloe-Fadrosh E.A."/>
            <person name="Kyrpides N.C."/>
            <person name="Woyke T."/>
        </authorList>
    </citation>
    <scope>NUCLEOTIDE SEQUENCE</scope>
    <source>
        <strain evidence="2">GVMAG-M-3300027736-24</strain>
    </source>
</reference>
<dbReference type="InterPro" id="IPR051703">
    <property type="entry name" value="NF-kappa-B_Signaling_Reg"/>
</dbReference>
<evidence type="ECO:0000259" key="1">
    <source>
        <dbReference type="Pfam" id="PF09588"/>
    </source>
</evidence>
<dbReference type="InterPro" id="IPR019080">
    <property type="entry name" value="YqaJ_viral_recombinase"/>
</dbReference>
<organism evidence="2">
    <name type="scientific">viral metagenome</name>
    <dbReference type="NCBI Taxonomy" id="1070528"/>
    <lineage>
        <taxon>unclassified sequences</taxon>
        <taxon>metagenomes</taxon>
        <taxon>organismal metagenomes</taxon>
    </lineage>
</organism>
<protein>
    <recommendedName>
        <fullName evidence="1">YqaJ viral recombinase domain-containing protein</fullName>
    </recommendedName>
</protein>
<dbReference type="CDD" id="cd22343">
    <property type="entry name" value="PDDEXK_lambda_exonuclease-like"/>
    <property type="match status" value="1"/>
</dbReference>
<dbReference type="AlphaFoldDB" id="A0A6C0JL16"/>
<name>A0A6C0JL16_9ZZZZ</name>
<dbReference type="SUPFAM" id="SSF52980">
    <property type="entry name" value="Restriction endonuclease-like"/>
    <property type="match status" value="1"/>
</dbReference>
<dbReference type="PANTHER" id="PTHR46609:SF6">
    <property type="entry name" value="EXONUCLEASE, PHAGE-TYPE_RECB, C-TERMINAL DOMAIN-CONTAINING PROTEIN-RELATED"/>
    <property type="match status" value="1"/>
</dbReference>